<proteinExistence type="predicted"/>
<keyword evidence="2" id="KW-1185">Reference proteome</keyword>
<organism evidence="1 2">
    <name type="scientific">Desulfurivibrio alkaliphilus (strain DSM 19089 / UNIQEM U267 / AHT2)</name>
    <dbReference type="NCBI Taxonomy" id="589865"/>
    <lineage>
        <taxon>Bacteria</taxon>
        <taxon>Pseudomonadati</taxon>
        <taxon>Thermodesulfobacteriota</taxon>
        <taxon>Desulfobulbia</taxon>
        <taxon>Desulfobulbales</taxon>
        <taxon>Desulfobulbaceae</taxon>
        <taxon>Desulfurivibrio</taxon>
    </lineage>
</organism>
<gene>
    <name evidence="1" type="ordered locus">DaAHT2_0383</name>
</gene>
<reference evidence="2" key="1">
    <citation type="submission" date="2010-02" db="EMBL/GenBank/DDBJ databases">
        <title>Complete sequence of Desulfurivibrio alkaliphilus AHT2.</title>
        <authorList>
            <consortium name="US DOE Joint Genome Institute"/>
            <person name="Pitluck S."/>
            <person name="Chertkov O."/>
            <person name="Detter J.C."/>
            <person name="Han C."/>
            <person name="Tapia R."/>
            <person name="Larimer F."/>
            <person name="Land M."/>
            <person name="Hauser L."/>
            <person name="Kyrpides N."/>
            <person name="Mikhailova N."/>
            <person name="Sorokin D.Y."/>
            <person name="Muyzer G."/>
            <person name="Woyke T."/>
        </authorList>
    </citation>
    <scope>NUCLEOTIDE SEQUENCE [LARGE SCALE GENOMIC DNA]</scope>
    <source>
        <strain evidence="2">DSM 19089 / UNIQEM U267 / AHT2</strain>
    </source>
</reference>
<name>D6YZT2_DESAT</name>
<dbReference type="KEGG" id="dak:DaAHT2_0383"/>
<dbReference type="InParanoid" id="D6YZT2"/>
<evidence type="ECO:0000313" key="2">
    <source>
        <dbReference type="Proteomes" id="UP000001508"/>
    </source>
</evidence>
<sequence>MITNKLLRTGALIAIALITFTVFFADGYLQWVNSDTAGEAYGLSQDRVIVKSGVWDN</sequence>
<dbReference type="Proteomes" id="UP000001508">
    <property type="component" value="Chromosome"/>
</dbReference>
<protein>
    <submittedName>
        <fullName evidence="1">Uncharacterized protein</fullName>
    </submittedName>
</protein>
<evidence type="ECO:0000313" key="1">
    <source>
        <dbReference type="EMBL" id="ADH85089.1"/>
    </source>
</evidence>
<dbReference type="STRING" id="589865.DaAHT2_0383"/>
<dbReference type="HOGENOM" id="CLU_2989198_0_0_7"/>
<dbReference type="RefSeq" id="WP_013162620.1">
    <property type="nucleotide sequence ID" value="NC_014216.1"/>
</dbReference>
<dbReference type="AlphaFoldDB" id="D6YZT2"/>
<accession>D6YZT2</accession>
<dbReference type="EMBL" id="CP001940">
    <property type="protein sequence ID" value="ADH85089.1"/>
    <property type="molecule type" value="Genomic_DNA"/>
</dbReference>